<keyword evidence="4" id="KW-1185">Reference proteome</keyword>
<organism evidence="3 4">
    <name type="scientific">Colletotrichum godetiae</name>
    <dbReference type="NCBI Taxonomy" id="1209918"/>
    <lineage>
        <taxon>Eukaryota</taxon>
        <taxon>Fungi</taxon>
        <taxon>Dikarya</taxon>
        <taxon>Ascomycota</taxon>
        <taxon>Pezizomycotina</taxon>
        <taxon>Sordariomycetes</taxon>
        <taxon>Hypocreomycetidae</taxon>
        <taxon>Glomerellales</taxon>
        <taxon>Glomerellaceae</taxon>
        <taxon>Colletotrichum</taxon>
        <taxon>Colletotrichum acutatum species complex</taxon>
    </lineage>
</organism>
<reference evidence="3" key="1">
    <citation type="submission" date="2021-06" db="EMBL/GenBank/DDBJ databases">
        <title>Comparative genomics, transcriptomics and evolutionary studies reveal genomic signatures of adaptation to plant cell wall in hemibiotrophic fungi.</title>
        <authorList>
            <consortium name="DOE Joint Genome Institute"/>
            <person name="Baroncelli R."/>
            <person name="Diaz J.F."/>
            <person name="Benocci T."/>
            <person name="Peng M."/>
            <person name="Battaglia E."/>
            <person name="Haridas S."/>
            <person name="Andreopoulos W."/>
            <person name="Labutti K."/>
            <person name="Pangilinan J."/>
            <person name="Floch G.L."/>
            <person name="Makela M.R."/>
            <person name="Henrissat B."/>
            <person name="Grigoriev I.V."/>
            <person name="Crouch J.A."/>
            <person name="De Vries R.P."/>
            <person name="Sukno S.A."/>
            <person name="Thon M.R."/>
        </authorList>
    </citation>
    <scope>NUCLEOTIDE SEQUENCE</scope>
    <source>
        <strain evidence="3">CBS 193.32</strain>
    </source>
</reference>
<sequence length="88" mass="9916">MYKRHRLEAHIVVALSLCITTSTFYNSLLSSTYTKSVYFCPIAACRLPSFTDTSYHVIPNRIGRKETSTKTATCSKQSTSNLPFFPKS</sequence>
<evidence type="ECO:0000313" key="3">
    <source>
        <dbReference type="EMBL" id="KAK1689075.1"/>
    </source>
</evidence>
<comment type="caution">
    <text evidence="3">The sequence shown here is derived from an EMBL/GenBank/DDBJ whole genome shotgun (WGS) entry which is preliminary data.</text>
</comment>
<name>A0AAJ0AUH3_9PEZI</name>
<dbReference type="Proteomes" id="UP001224890">
    <property type="component" value="Unassembled WGS sequence"/>
</dbReference>
<proteinExistence type="predicted"/>
<accession>A0AAJ0AUH3</accession>
<keyword evidence="2" id="KW-0812">Transmembrane</keyword>
<keyword evidence="2" id="KW-1133">Transmembrane helix</keyword>
<keyword evidence="2" id="KW-0472">Membrane</keyword>
<dbReference type="EMBL" id="JAHMHR010000009">
    <property type="protein sequence ID" value="KAK1689075.1"/>
    <property type="molecule type" value="Genomic_DNA"/>
</dbReference>
<gene>
    <name evidence="3" type="ORF">BDP55DRAFT_654114</name>
</gene>
<protein>
    <submittedName>
        <fullName evidence="3">Uncharacterized protein</fullName>
    </submittedName>
</protein>
<dbReference type="AlphaFoldDB" id="A0AAJ0AUH3"/>
<dbReference type="GeneID" id="85458766"/>
<evidence type="ECO:0000313" key="4">
    <source>
        <dbReference type="Proteomes" id="UP001224890"/>
    </source>
</evidence>
<evidence type="ECO:0000256" key="1">
    <source>
        <dbReference type="SAM" id="MobiDB-lite"/>
    </source>
</evidence>
<evidence type="ECO:0000256" key="2">
    <source>
        <dbReference type="SAM" id="Phobius"/>
    </source>
</evidence>
<feature type="transmembrane region" description="Helical" evidence="2">
    <location>
        <begin position="7"/>
        <end position="25"/>
    </location>
</feature>
<feature type="region of interest" description="Disordered" evidence="1">
    <location>
        <begin position="68"/>
        <end position="88"/>
    </location>
</feature>
<dbReference type="RefSeq" id="XP_060432770.1">
    <property type="nucleotide sequence ID" value="XM_060574240.1"/>
</dbReference>
<feature type="compositionally biased region" description="Polar residues" evidence="1">
    <location>
        <begin position="69"/>
        <end position="82"/>
    </location>
</feature>